<keyword evidence="3" id="KW-0346">Stress response</keyword>
<dbReference type="Pfam" id="PF01025">
    <property type="entry name" value="GrpE"/>
    <property type="match status" value="1"/>
</dbReference>
<feature type="region of interest" description="Disordered" evidence="5">
    <location>
        <begin position="1"/>
        <end position="26"/>
    </location>
</feature>
<dbReference type="InterPro" id="IPR000740">
    <property type="entry name" value="GrpE"/>
</dbReference>
<protein>
    <recommendedName>
        <fullName evidence="3">Protein GrpE</fullName>
    </recommendedName>
    <alternativeName>
        <fullName evidence="3">HSP-70 cofactor</fullName>
    </alternativeName>
</protein>
<dbReference type="GO" id="GO:0005829">
    <property type="term" value="C:cytosol"/>
    <property type="evidence" value="ECO:0007669"/>
    <property type="project" value="TreeGrafter"/>
</dbReference>
<evidence type="ECO:0000256" key="4">
    <source>
        <dbReference type="RuleBase" id="RU004478"/>
    </source>
</evidence>
<keyword evidence="3" id="KW-0963">Cytoplasm</keyword>
<sequence length="188" mass="21263">MNDEADKKEDDVILEPDEENADGAIQDKLKSLREKLRACEKEKTEYLTGWQRARADFINFKKEEDDRLARAVQNARAQVVLKILPTLDSLDRALSIVVKESNQSALQTGVENIRAQLIKALTELEVSEISETGVLFNPEIHQAMEAVSVERAKDDGKVLEILEKGYIMSRTTVRPARVRVGKWTDGQK</sequence>
<evidence type="ECO:0000256" key="3">
    <source>
        <dbReference type="HAMAP-Rule" id="MF_01151"/>
    </source>
</evidence>
<dbReference type="GO" id="GO:0042803">
    <property type="term" value="F:protein homodimerization activity"/>
    <property type="evidence" value="ECO:0007669"/>
    <property type="project" value="InterPro"/>
</dbReference>
<evidence type="ECO:0000256" key="1">
    <source>
        <dbReference type="ARBA" id="ARBA00009054"/>
    </source>
</evidence>
<gene>
    <name evidence="3" type="primary">grpE</name>
    <name evidence="6" type="ORF">A3B93_00775</name>
</gene>
<accession>A0A1F6WI37</accession>
<reference evidence="6 7" key="1">
    <citation type="journal article" date="2016" name="Nat. Commun.">
        <title>Thousands of microbial genomes shed light on interconnected biogeochemical processes in an aquifer system.</title>
        <authorList>
            <person name="Anantharaman K."/>
            <person name="Brown C.T."/>
            <person name="Hug L.A."/>
            <person name="Sharon I."/>
            <person name="Castelle C.J."/>
            <person name="Probst A.J."/>
            <person name="Thomas B.C."/>
            <person name="Singh A."/>
            <person name="Wilkins M.J."/>
            <person name="Karaoz U."/>
            <person name="Brodie E.L."/>
            <person name="Williams K.H."/>
            <person name="Hubbard S.S."/>
            <person name="Banfield J.F."/>
        </authorList>
    </citation>
    <scope>NUCLEOTIDE SEQUENCE [LARGE SCALE GENOMIC DNA]</scope>
</reference>
<evidence type="ECO:0000256" key="5">
    <source>
        <dbReference type="SAM" id="MobiDB-lite"/>
    </source>
</evidence>
<comment type="caution">
    <text evidence="6">The sequence shown here is derived from an EMBL/GenBank/DDBJ whole genome shotgun (WGS) entry which is preliminary data.</text>
</comment>
<dbReference type="InterPro" id="IPR013805">
    <property type="entry name" value="GrpE_CC"/>
</dbReference>
<keyword evidence="2 3" id="KW-0143">Chaperone</keyword>
<dbReference type="Gene3D" id="2.30.22.10">
    <property type="entry name" value="Head domain of nucleotide exchange factor GrpE"/>
    <property type="match status" value="1"/>
</dbReference>
<dbReference type="SUPFAM" id="SSF51064">
    <property type="entry name" value="Head domain of nucleotide exchange factor GrpE"/>
    <property type="match status" value="1"/>
</dbReference>
<dbReference type="Gene3D" id="3.90.20.20">
    <property type="match status" value="1"/>
</dbReference>
<dbReference type="GO" id="GO:0051082">
    <property type="term" value="F:unfolded protein binding"/>
    <property type="evidence" value="ECO:0007669"/>
    <property type="project" value="TreeGrafter"/>
</dbReference>
<evidence type="ECO:0000313" key="7">
    <source>
        <dbReference type="Proteomes" id="UP000179880"/>
    </source>
</evidence>
<dbReference type="InterPro" id="IPR009012">
    <property type="entry name" value="GrpE_head"/>
</dbReference>
<dbReference type="CDD" id="cd00446">
    <property type="entry name" value="GrpE"/>
    <property type="match status" value="1"/>
</dbReference>
<comment type="function">
    <text evidence="3">Participates actively in the response to hyperosmotic and heat shock by preventing the aggregation of stress-denatured proteins, in association with DnaK and GrpE. It is the nucleotide exchange factor for DnaK and may function as a thermosensor. Unfolded proteins bind initially to DnaJ; upon interaction with the DnaJ-bound protein, DnaK hydrolyzes its bound ATP, resulting in the formation of a stable complex. GrpE releases ADP from DnaK; ATP binding to DnaK triggers the release of the substrate protein, thus completing the reaction cycle. Several rounds of ATP-dependent interactions between DnaJ, DnaK and GrpE are required for fully efficient folding.</text>
</comment>
<dbReference type="EMBL" id="MFUH01000028">
    <property type="protein sequence ID" value="OGI81514.1"/>
    <property type="molecule type" value="Genomic_DNA"/>
</dbReference>
<evidence type="ECO:0000313" key="6">
    <source>
        <dbReference type="EMBL" id="OGI81514.1"/>
    </source>
</evidence>
<evidence type="ECO:0000256" key="2">
    <source>
        <dbReference type="ARBA" id="ARBA00023186"/>
    </source>
</evidence>
<organism evidence="6 7">
    <name type="scientific">Candidatus Nomurabacteria bacterium RIFCSPHIGHO2_02_FULL_42_24</name>
    <dbReference type="NCBI Taxonomy" id="1801757"/>
    <lineage>
        <taxon>Bacteria</taxon>
        <taxon>Candidatus Nomuraibacteriota</taxon>
    </lineage>
</organism>
<feature type="compositionally biased region" description="Acidic residues" evidence="5">
    <location>
        <begin position="12"/>
        <end position="21"/>
    </location>
</feature>
<name>A0A1F6WI37_9BACT</name>
<proteinExistence type="inferred from homology"/>
<dbReference type="SUPFAM" id="SSF58014">
    <property type="entry name" value="Coiled-coil domain of nucleotide exchange factor GrpE"/>
    <property type="match status" value="1"/>
</dbReference>
<dbReference type="HAMAP" id="MF_01151">
    <property type="entry name" value="GrpE"/>
    <property type="match status" value="1"/>
</dbReference>
<dbReference type="GO" id="GO:0051087">
    <property type="term" value="F:protein-folding chaperone binding"/>
    <property type="evidence" value="ECO:0007669"/>
    <property type="project" value="InterPro"/>
</dbReference>
<comment type="similarity">
    <text evidence="1 3 4">Belongs to the GrpE family.</text>
</comment>
<dbReference type="GO" id="GO:0006457">
    <property type="term" value="P:protein folding"/>
    <property type="evidence" value="ECO:0007669"/>
    <property type="project" value="InterPro"/>
</dbReference>
<dbReference type="PRINTS" id="PR00773">
    <property type="entry name" value="GRPEPROTEIN"/>
</dbReference>
<dbReference type="AlphaFoldDB" id="A0A1F6WI37"/>
<dbReference type="PANTHER" id="PTHR21237">
    <property type="entry name" value="GRPE PROTEIN"/>
    <property type="match status" value="1"/>
</dbReference>
<dbReference type="GO" id="GO:0000774">
    <property type="term" value="F:adenyl-nucleotide exchange factor activity"/>
    <property type="evidence" value="ECO:0007669"/>
    <property type="project" value="InterPro"/>
</dbReference>
<comment type="subcellular location">
    <subcellularLocation>
        <location evidence="3">Cytoplasm</location>
    </subcellularLocation>
</comment>
<feature type="compositionally biased region" description="Basic and acidic residues" evidence="5">
    <location>
        <begin position="1"/>
        <end position="11"/>
    </location>
</feature>
<comment type="subunit">
    <text evidence="3">Homodimer.</text>
</comment>
<dbReference type="PANTHER" id="PTHR21237:SF23">
    <property type="entry name" value="GRPE PROTEIN HOMOLOG, MITOCHONDRIAL"/>
    <property type="match status" value="1"/>
</dbReference>
<dbReference type="Proteomes" id="UP000179880">
    <property type="component" value="Unassembled WGS sequence"/>
</dbReference>